<dbReference type="InterPro" id="IPR036388">
    <property type="entry name" value="WH-like_DNA-bd_sf"/>
</dbReference>
<accession>A0ABV8EHC3</accession>
<keyword evidence="5" id="KW-1185">Reference proteome</keyword>
<dbReference type="InterPro" id="IPR001034">
    <property type="entry name" value="DeoR_HTH"/>
</dbReference>
<dbReference type="PROSITE" id="PS52050">
    <property type="entry name" value="WYL"/>
    <property type="match status" value="1"/>
</dbReference>
<dbReference type="SUPFAM" id="SSF46785">
    <property type="entry name" value="Winged helix' DNA-binding domain"/>
    <property type="match status" value="1"/>
</dbReference>
<dbReference type="Pfam" id="PF13280">
    <property type="entry name" value="WYL"/>
    <property type="match status" value="1"/>
</dbReference>
<evidence type="ECO:0000313" key="4">
    <source>
        <dbReference type="EMBL" id="MFC3975004.1"/>
    </source>
</evidence>
<dbReference type="InterPro" id="IPR057727">
    <property type="entry name" value="WCX_dom"/>
</dbReference>
<dbReference type="InterPro" id="IPR036390">
    <property type="entry name" value="WH_DNA-bd_sf"/>
</dbReference>
<comment type="caution">
    <text evidence="4">The sequence shown here is derived from an EMBL/GenBank/DDBJ whole genome shotgun (WGS) entry which is preliminary data.</text>
</comment>
<sequence>MNRLERLTAILTQLQSKRCIKAQDIADRFGISLRTVYRDMKALEESGVPITAEAGIGYTLVEGYRLPPLMFTKEEALSFLVVEKIYEKITGKGMNQDFQSAMMKIKAVMKHADKSTLEDVSTHIEIMEGFSPSQPSDKQIGLHPIIKSLASKKRLIIEYITFLKEERSRRKIEPVGIYYAFDRWYLIAWCGLRKAYRTFRVDRIQQIEQTDEEYPNRHPSLKTYLNQLQKEETLIQVVIHVSKQIAKYLKSQKFNHGFVMEKEMEHHIEMTFMTSSLEGILRWLIIFADDIKIIEPKPLKELMINTLESMIENMKR</sequence>
<evidence type="ECO:0000256" key="2">
    <source>
        <dbReference type="ARBA" id="ARBA00023163"/>
    </source>
</evidence>
<dbReference type="PANTHER" id="PTHR34580">
    <property type="match status" value="1"/>
</dbReference>
<dbReference type="Pfam" id="PF08279">
    <property type="entry name" value="HTH_11"/>
    <property type="match status" value="1"/>
</dbReference>
<reference evidence="5" key="1">
    <citation type="journal article" date="2019" name="Int. J. Syst. Evol. Microbiol.">
        <title>The Global Catalogue of Microorganisms (GCM) 10K type strain sequencing project: providing services to taxonomists for standard genome sequencing and annotation.</title>
        <authorList>
            <consortium name="The Broad Institute Genomics Platform"/>
            <consortium name="The Broad Institute Genome Sequencing Center for Infectious Disease"/>
            <person name="Wu L."/>
            <person name="Ma J."/>
        </authorList>
    </citation>
    <scope>NUCLEOTIDE SEQUENCE [LARGE SCALE GENOMIC DNA]</scope>
    <source>
        <strain evidence="5">CECT 8551</strain>
    </source>
</reference>
<dbReference type="InterPro" id="IPR026881">
    <property type="entry name" value="WYL_dom"/>
</dbReference>
<evidence type="ECO:0000256" key="1">
    <source>
        <dbReference type="ARBA" id="ARBA00023015"/>
    </source>
</evidence>
<dbReference type="EMBL" id="JBHSAV010000003">
    <property type="protein sequence ID" value="MFC3975004.1"/>
    <property type="molecule type" value="Genomic_DNA"/>
</dbReference>
<dbReference type="InterPro" id="IPR051534">
    <property type="entry name" value="CBASS_pafABC_assoc_protein"/>
</dbReference>
<dbReference type="Pfam" id="PF25583">
    <property type="entry name" value="WCX"/>
    <property type="match status" value="1"/>
</dbReference>
<dbReference type="PROSITE" id="PS51000">
    <property type="entry name" value="HTH_DEOR_2"/>
    <property type="match status" value="1"/>
</dbReference>
<proteinExistence type="predicted"/>
<dbReference type="PANTHER" id="PTHR34580:SF3">
    <property type="entry name" value="PROTEIN PAFB"/>
    <property type="match status" value="1"/>
</dbReference>
<name>A0ABV8EHC3_9BACT</name>
<dbReference type="Proteomes" id="UP001595766">
    <property type="component" value="Unassembled WGS sequence"/>
</dbReference>
<feature type="domain" description="HTH deoR-type" evidence="3">
    <location>
        <begin position="3"/>
        <end position="58"/>
    </location>
</feature>
<gene>
    <name evidence="4" type="ORF">ACFOUP_01315</name>
</gene>
<dbReference type="Gene3D" id="1.10.10.10">
    <property type="entry name" value="Winged helix-like DNA-binding domain superfamily/Winged helix DNA-binding domain"/>
    <property type="match status" value="1"/>
</dbReference>
<dbReference type="InterPro" id="IPR013196">
    <property type="entry name" value="HTH_11"/>
</dbReference>
<evidence type="ECO:0000259" key="3">
    <source>
        <dbReference type="PROSITE" id="PS51000"/>
    </source>
</evidence>
<protein>
    <submittedName>
        <fullName evidence="4">Helix-turn-helix transcriptional regulator</fullName>
    </submittedName>
</protein>
<dbReference type="PIRSF" id="PIRSF016838">
    <property type="entry name" value="PafC"/>
    <property type="match status" value="1"/>
</dbReference>
<keyword evidence="2" id="KW-0804">Transcription</keyword>
<dbReference type="RefSeq" id="WP_241292648.1">
    <property type="nucleotide sequence ID" value="NZ_JAKZGR010000003.1"/>
</dbReference>
<organism evidence="4 5">
    <name type="scientific">Belliella kenyensis</name>
    <dbReference type="NCBI Taxonomy" id="1472724"/>
    <lineage>
        <taxon>Bacteria</taxon>
        <taxon>Pseudomonadati</taxon>
        <taxon>Bacteroidota</taxon>
        <taxon>Cytophagia</taxon>
        <taxon>Cytophagales</taxon>
        <taxon>Cyclobacteriaceae</taxon>
        <taxon>Belliella</taxon>
    </lineage>
</organism>
<keyword evidence="1" id="KW-0805">Transcription regulation</keyword>
<evidence type="ECO:0000313" key="5">
    <source>
        <dbReference type="Proteomes" id="UP001595766"/>
    </source>
</evidence>
<dbReference type="InterPro" id="IPR028349">
    <property type="entry name" value="PafC-like"/>
</dbReference>